<feature type="domain" description="Leucine-binding protein" evidence="4">
    <location>
        <begin position="53"/>
        <end position="368"/>
    </location>
</feature>
<organism evidence="5 6">
    <name type="scientific">Thermomonospora cellulosilytica</name>
    <dbReference type="NCBI Taxonomy" id="1411118"/>
    <lineage>
        <taxon>Bacteria</taxon>
        <taxon>Bacillati</taxon>
        <taxon>Actinomycetota</taxon>
        <taxon>Actinomycetes</taxon>
        <taxon>Streptosporangiales</taxon>
        <taxon>Thermomonosporaceae</taxon>
        <taxon>Thermomonospora</taxon>
    </lineage>
</organism>
<dbReference type="PROSITE" id="PS51257">
    <property type="entry name" value="PROKAR_LIPOPROTEIN"/>
    <property type="match status" value="1"/>
</dbReference>
<dbReference type="SUPFAM" id="SSF53822">
    <property type="entry name" value="Periplasmic binding protein-like I"/>
    <property type="match status" value="1"/>
</dbReference>
<dbReference type="InterPro" id="IPR028081">
    <property type="entry name" value="Leu-bd"/>
</dbReference>
<evidence type="ECO:0000256" key="3">
    <source>
        <dbReference type="SAM" id="SignalP"/>
    </source>
</evidence>
<dbReference type="EMBL" id="JACJII010000001">
    <property type="protein sequence ID" value="MBA9001751.1"/>
    <property type="molecule type" value="Genomic_DNA"/>
</dbReference>
<dbReference type="PANTHER" id="PTHR47235">
    <property type="entry name" value="BLR6548 PROTEIN"/>
    <property type="match status" value="1"/>
</dbReference>
<dbReference type="PANTHER" id="PTHR47235:SF1">
    <property type="entry name" value="BLR6548 PROTEIN"/>
    <property type="match status" value="1"/>
</dbReference>
<sequence length="427" mass="45120">MKRRGHGIVGGLVALVLGLTACGGGADPDAAPGGPGVTREPCPNAVNPDNGCIYLGIISDLSAGPFHELGKPITHAQKAFWRRVNQQGGIGGYDIDVTTHTRDSKYDPATHKAMYEQMKDKVLALAQTLGSPTTAAILPDLRKNKIVATPVSWTSAWEFEDVILESGANYCVEAMNSVDYAVEAFSAESVMAVHFPGDYGDDAAAGAKIAAERRGLDFAHRVTGRGRQAQAPVIDAIVKEAPDVVLLTTGPEEAAAIVGETVRRGYPGHFIGSNPTWQRKMLDGPAGPALRQRYLQSAPWKPFAVDSPGHAAMRLAVGDVTPSDAMTSGWVLSYPLKAVLQKAAANGDLTREGVFRALKQITTIDYEGILPATAGDFSGDPNANAFRQTVLGRPDPGAYTGITVVKEFSAGPTASSYVFTAPCYQTL</sequence>
<evidence type="ECO:0000256" key="2">
    <source>
        <dbReference type="ARBA" id="ARBA00022729"/>
    </source>
</evidence>
<comment type="similarity">
    <text evidence="1">Belongs to the leucine-binding protein family.</text>
</comment>
<dbReference type="RefSeq" id="WP_312880815.1">
    <property type="nucleotide sequence ID" value="NZ_JACJII010000001.1"/>
</dbReference>
<feature type="chain" id="PRO_5030690513" evidence="3">
    <location>
        <begin position="27"/>
        <end position="427"/>
    </location>
</feature>
<name>A0A7W3MTT0_9ACTN</name>
<evidence type="ECO:0000313" key="5">
    <source>
        <dbReference type="EMBL" id="MBA9001751.1"/>
    </source>
</evidence>
<feature type="signal peptide" evidence="3">
    <location>
        <begin position="1"/>
        <end position="26"/>
    </location>
</feature>
<dbReference type="Gene3D" id="3.40.50.2300">
    <property type="match status" value="2"/>
</dbReference>
<proteinExistence type="inferred from homology"/>
<dbReference type="AlphaFoldDB" id="A0A7W3MTT0"/>
<dbReference type="Pfam" id="PF13458">
    <property type="entry name" value="Peripla_BP_6"/>
    <property type="match status" value="1"/>
</dbReference>
<dbReference type="Proteomes" id="UP000539313">
    <property type="component" value="Unassembled WGS sequence"/>
</dbReference>
<comment type="caution">
    <text evidence="5">The sequence shown here is derived from an EMBL/GenBank/DDBJ whole genome shotgun (WGS) entry which is preliminary data.</text>
</comment>
<dbReference type="InterPro" id="IPR028082">
    <property type="entry name" value="Peripla_BP_I"/>
</dbReference>
<keyword evidence="6" id="KW-1185">Reference proteome</keyword>
<evidence type="ECO:0000313" key="6">
    <source>
        <dbReference type="Proteomes" id="UP000539313"/>
    </source>
</evidence>
<gene>
    <name evidence="5" type="ORF">HNR21_000633</name>
</gene>
<accession>A0A7W3MTT0</accession>
<evidence type="ECO:0000256" key="1">
    <source>
        <dbReference type="ARBA" id="ARBA00010062"/>
    </source>
</evidence>
<keyword evidence="2 3" id="KW-0732">Signal</keyword>
<reference evidence="5 6" key="1">
    <citation type="submission" date="2020-08" db="EMBL/GenBank/DDBJ databases">
        <title>Sequencing the genomes of 1000 actinobacteria strains.</title>
        <authorList>
            <person name="Klenk H.-P."/>
        </authorList>
    </citation>
    <scope>NUCLEOTIDE SEQUENCE [LARGE SCALE GENOMIC DNA]</scope>
    <source>
        <strain evidence="5 6">DSM 45823</strain>
    </source>
</reference>
<protein>
    <submittedName>
        <fullName evidence="5">ABC-type branched-subunit amino acid transport system substrate-binding protein</fullName>
    </submittedName>
</protein>
<evidence type="ECO:0000259" key="4">
    <source>
        <dbReference type="Pfam" id="PF13458"/>
    </source>
</evidence>